<name>K2J9T3_9PROT</name>
<dbReference type="EMBL" id="AMRL01000056">
    <property type="protein sequence ID" value="EKE67204.1"/>
    <property type="molecule type" value="Genomic_DNA"/>
</dbReference>
<dbReference type="Pfam" id="PF17164">
    <property type="entry name" value="DUF5122"/>
    <property type="match status" value="4"/>
</dbReference>
<dbReference type="PANTHER" id="PTHR31778">
    <property type="entry name" value="BUD SITE SELECTION PROTEIN RAX2"/>
    <property type="match status" value="1"/>
</dbReference>
<dbReference type="SUPFAM" id="SSF101898">
    <property type="entry name" value="NHL repeat"/>
    <property type="match status" value="1"/>
</dbReference>
<organism evidence="1 2">
    <name type="scientific">Oceanibaculum indicum P24</name>
    <dbReference type="NCBI Taxonomy" id="1207063"/>
    <lineage>
        <taxon>Bacteria</taxon>
        <taxon>Pseudomonadati</taxon>
        <taxon>Pseudomonadota</taxon>
        <taxon>Alphaproteobacteria</taxon>
        <taxon>Rhodospirillales</taxon>
        <taxon>Oceanibaculaceae</taxon>
        <taxon>Oceanibaculum</taxon>
    </lineage>
</organism>
<dbReference type="NCBIfam" id="TIGR02608">
    <property type="entry name" value="delta_60_rpt"/>
    <property type="match status" value="4"/>
</dbReference>
<comment type="caution">
    <text evidence="1">The sequence shown here is derived from an EMBL/GenBank/DDBJ whole genome shotgun (WGS) entry which is preliminary data.</text>
</comment>
<dbReference type="PANTHER" id="PTHR31778:SF2">
    <property type="entry name" value="BUD SITE SELECTION PROTEIN RAX2"/>
    <property type="match status" value="1"/>
</dbReference>
<protein>
    <recommendedName>
        <fullName evidence="3">Delta-60 repeat-containing protein</fullName>
    </recommendedName>
</protein>
<gene>
    <name evidence="1" type="ORF">P24_18774</name>
</gene>
<dbReference type="GO" id="GO:1902929">
    <property type="term" value="C:plasma membrane of growing cell tip"/>
    <property type="evidence" value="ECO:0007669"/>
    <property type="project" value="TreeGrafter"/>
</dbReference>
<feature type="non-terminal residue" evidence="1">
    <location>
        <position position="1"/>
    </location>
</feature>
<accession>K2J9T3</accession>
<evidence type="ECO:0000313" key="2">
    <source>
        <dbReference type="Proteomes" id="UP000006746"/>
    </source>
</evidence>
<proteinExistence type="predicted"/>
<sequence>QPDGKILIGGRFTSYDGTTRNRIARLNTDGSLDTSFNPGSGADDNIYALVLQPDGKIMIGGNFTSYDGTARNRIARLNANGSLDTSFDPGSGANSTVQTIMLQPDGKILFGGSFSRYDEMARMRFARLNANGSLDTSFDPGNGANNTVYSIAVQPDGKILIGGAFTSYDDKTRNRIARINP</sequence>
<keyword evidence="2" id="KW-1185">Reference proteome</keyword>
<evidence type="ECO:0008006" key="3">
    <source>
        <dbReference type="Google" id="ProtNLM"/>
    </source>
</evidence>
<dbReference type="InterPro" id="IPR013431">
    <property type="entry name" value="Delta_60_rpt"/>
</dbReference>
<dbReference type="STRING" id="1207063.P24_18774"/>
<reference evidence="1 2" key="1">
    <citation type="journal article" date="2012" name="J. Bacteriol.">
        <title>Genome Sequence of Oceanibaculum indicum Type Strain P24.</title>
        <authorList>
            <person name="Lai Q."/>
            <person name="Shao Z."/>
        </authorList>
    </citation>
    <scope>NUCLEOTIDE SEQUENCE [LARGE SCALE GENOMIC DNA]</scope>
    <source>
        <strain evidence="1 2">P24</strain>
    </source>
</reference>
<dbReference type="AlphaFoldDB" id="K2J9T3"/>
<dbReference type="Proteomes" id="UP000006746">
    <property type="component" value="Unassembled WGS sequence"/>
</dbReference>
<dbReference type="Gene3D" id="2.80.10.50">
    <property type="match status" value="2"/>
</dbReference>
<dbReference type="eggNOG" id="COG4733">
    <property type="taxonomic scope" value="Bacteria"/>
</dbReference>
<evidence type="ECO:0000313" key="1">
    <source>
        <dbReference type="EMBL" id="EKE67204.1"/>
    </source>
</evidence>
<dbReference type="RefSeq" id="WP_008946350.1">
    <property type="nucleotide sequence ID" value="NZ_AMRL01000056.1"/>
</dbReference>